<organism evidence="1">
    <name type="scientific">Anguilla anguilla</name>
    <name type="common">European freshwater eel</name>
    <name type="synonym">Muraena anguilla</name>
    <dbReference type="NCBI Taxonomy" id="7936"/>
    <lineage>
        <taxon>Eukaryota</taxon>
        <taxon>Metazoa</taxon>
        <taxon>Chordata</taxon>
        <taxon>Craniata</taxon>
        <taxon>Vertebrata</taxon>
        <taxon>Euteleostomi</taxon>
        <taxon>Actinopterygii</taxon>
        <taxon>Neopterygii</taxon>
        <taxon>Teleostei</taxon>
        <taxon>Anguilliformes</taxon>
        <taxon>Anguillidae</taxon>
        <taxon>Anguilla</taxon>
    </lineage>
</organism>
<protein>
    <submittedName>
        <fullName evidence="1">Uncharacterized protein</fullName>
    </submittedName>
</protein>
<dbReference type="AlphaFoldDB" id="A0A0E9R8S7"/>
<reference evidence="1" key="1">
    <citation type="submission" date="2014-11" db="EMBL/GenBank/DDBJ databases">
        <authorList>
            <person name="Amaro Gonzalez C."/>
        </authorList>
    </citation>
    <scope>NUCLEOTIDE SEQUENCE</scope>
</reference>
<sequence length="63" mass="7326">MCFWLVAVQCSFSFERFTINAEYEAGFNNRSSLFVTICYCHHVANTQYYISNPQAMYVVSIIP</sequence>
<reference evidence="1" key="2">
    <citation type="journal article" date="2015" name="Fish Shellfish Immunol.">
        <title>Early steps in the European eel (Anguilla anguilla)-Vibrio vulnificus interaction in the gills: Role of the RtxA13 toxin.</title>
        <authorList>
            <person name="Callol A."/>
            <person name="Pajuelo D."/>
            <person name="Ebbesson L."/>
            <person name="Teles M."/>
            <person name="MacKenzie S."/>
            <person name="Amaro C."/>
        </authorList>
    </citation>
    <scope>NUCLEOTIDE SEQUENCE</scope>
</reference>
<proteinExistence type="predicted"/>
<accession>A0A0E9R8S7</accession>
<name>A0A0E9R8S7_ANGAN</name>
<dbReference type="EMBL" id="GBXM01083707">
    <property type="protein sequence ID" value="JAH24870.1"/>
    <property type="molecule type" value="Transcribed_RNA"/>
</dbReference>
<evidence type="ECO:0000313" key="1">
    <source>
        <dbReference type="EMBL" id="JAH24870.1"/>
    </source>
</evidence>